<name>A0A5P8NXT4_9BACT</name>
<sequence length="138" mass="15808">MSIFQKTIKLHPRPKGFHLITREIEDALLSFPDINHGILNIFLKHTSASLSINENADPTVRADMEEYFSDMIDDKPYYMHTYEGEDDMPAHIKSSILGNSLNIPITNAEMNLGAWQGIYLGEHRDNAQSRKLVLTMQY</sequence>
<evidence type="ECO:0000313" key="3">
    <source>
        <dbReference type="Proteomes" id="UP000326944"/>
    </source>
</evidence>
<dbReference type="Pfam" id="PF01894">
    <property type="entry name" value="YjbQ"/>
    <property type="match status" value="1"/>
</dbReference>
<organism evidence="2 3">
    <name type="scientific">Sulfurimonas lithotrophica</name>
    <dbReference type="NCBI Taxonomy" id="2590022"/>
    <lineage>
        <taxon>Bacteria</taxon>
        <taxon>Pseudomonadati</taxon>
        <taxon>Campylobacterota</taxon>
        <taxon>Epsilonproteobacteria</taxon>
        <taxon>Campylobacterales</taxon>
        <taxon>Sulfurimonadaceae</taxon>
        <taxon>Sulfurimonas</taxon>
    </lineage>
</organism>
<accession>A0A5P8NXT4</accession>
<protein>
    <submittedName>
        <fullName evidence="2">YjbQ family protein</fullName>
    </submittedName>
</protein>
<evidence type="ECO:0000313" key="2">
    <source>
        <dbReference type="EMBL" id="QFR48245.1"/>
    </source>
</evidence>
<comment type="similarity">
    <text evidence="1">Belongs to the UPF0047 family.</text>
</comment>
<dbReference type="Gene3D" id="2.60.120.460">
    <property type="entry name" value="YjbQ-like"/>
    <property type="match status" value="1"/>
</dbReference>
<gene>
    <name evidence="2" type="ORF">FJR48_00305</name>
</gene>
<dbReference type="PANTHER" id="PTHR30615">
    <property type="entry name" value="UNCHARACTERIZED PROTEIN YJBQ-RELATED"/>
    <property type="match status" value="1"/>
</dbReference>
<dbReference type="NCBIfam" id="TIGR00149">
    <property type="entry name" value="TIGR00149_YjbQ"/>
    <property type="match status" value="1"/>
</dbReference>
<dbReference type="RefSeq" id="WP_152306188.1">
    <property type="nucleotide sequence ID" value="NZ_CP043617.1"/>
</dbReference>
<dbReference type="InterPro" id="IPR035917">
    <property type="entry name" value="YjbQ-like_sf"/>
</dbReference>
<dbReference type="Proteomes" id="UP000326944">
    <property type="component" value="Chromosome"/>
</dbReference>
<reference evidence="2 3" key="1">
    <citation type="submission" date="2019-09" db="EMBL/GenBank/DDBJ databases">
        <title>Sulfurimonas gotlandica sp. nov., a chemoautotrophic and psychrotolerant epsilonproteobacterium isolated from a pelagic redoxcline, and an emended description of the genus Sulfurimonas.</title>
        <authorList>
            <person name="Wang S."/>
            <person name="Jiang L."/>
            <person name="Shao S."/>
        </authorList>
    </citation>
    <scope>NUCLEOTIDE SEQUENCE [LARGE SCALE GENOMIC DNA]</scope>
    <source>
        <strain evidence="2 3">GYSZ_1</strain>
    </source>
</reference>
<keyword evidence="3" id="KW-1185">Reference proteome</keyword>
<dbReference type="KEGG" id="sulg:FJR48_00305"/>
<dbReference type="OrthoDB" id="9801725at2"/>
<dbReference type="AlphaFoldDB" id="A0A5P8NXT4"/>
<evidence type="ECO:0000256" key="1">
    <source>
        <dbReference type="ARBA" id="ARBA00005534"/>
    </source>
</evidence>
<dbReference type="PIRSF" id="PIRSF004681">
    <property type="entry name" value="UCP004681"/>
    <property type="match status" value="1"/>
</dbReference>
<dbReference type="EMBL" id="CP043617">
    <property type="protein sequence ID" value="QFR48245.1"/>
    <property type="molecule type" value="Genomic_DNA"/>
</dbReference>
<dbReference type="SUPFAM" id="SSF111038">
    <property type="entry name" value="YjbQ-like"/>
    <property type="match status" value="1"/>
</dbReference>
<proteinExistence type="inferred from homology"/>
<dbReference type="PANTHER" id="PTHR30615:SF8">
    <property type="entry name" value="UPF0047 PROTEIN C4A8.02C"/>
    <property type="match status" value="1"/>
</dbReference>
<dbReference type="InterPro" id="IPR001602">
    <property type="entry name" value="UPF0047_YjbQ-like"/>
</dbReference>